<evidence type="ECO:0000256" key="1">
    <source>
        <dbReference type="SAM" id="Phobius"/>
    </source>
</evidence>
<protein>
    <submittedName>
        <fullName evidence="2">Uncharacterized protein</fullName>
    </submittedName>
</protein>
<dbReference type="AlphaFoldDB" id="A0AAV9Y304"/>
<accession>A0AAV9Y304</accession>
<sequence length="1213" mass="141366">MRIYYLKKNEIIKLSNVFKKNVLSILIVMLLLLIVTFVLGLLINIEFKNFWLNYNILFNSILERTRSYYIGFNDGLLQFHTCSEILSPYIEKKMLNYIQELDNIISSFPFSFCLNMFNLNPMLGGINTLYYKKKNISYFFKQLSSFGSVIDDIDKCLSNILPFTLAQQSIFLRQPIIDSKKQLWSIHQRMINYTIDVGDSANNLTFGPDSSICNHFLSVDLEGGPTITGVVLNDSYYQAPLFYVNNIELIKVSILNHIMNINEGNTDSTESLEDILLEYGISNNKRRLYSLDFNKIQFEKVKKTKNNSFINKDNNKITNQDHYSFFVQNKYTDTNIDYTETKLNRVNSSFETNIVNGDINSDKMKSNTLENDKGNTNSVFTGMRTIYLPTSQVLNNIQVFTTGMKEIQRNSKLKLNNNIKKIKIFSFFILLATSVITILIFIPLILVETEKREKIFKAHGYIVEQRYKYYKNKYTEDVKYSIEILNFILFIHVVDICLISMDNIKKLDKHSKDGIKCKLFLEIELICEQLNNIIKHNIHSLWEIAFFSRFVNSFNDKKMFRQKNDLKSLHMNFNLFIELIITLLPLKYPKINFKFSQKILSNEMIVTEFTDIINSYLIIATLIFSIDQIIGGMKNVLIETKEEKLQIKISIEGNKLSNIIQKKDTKVTKIVDMARNYILSFGSKKILERRIETEIIRNDLFEELIKLSHIQHTLIFDGNEIIAEIHGIYGNGYISTIKTSQNVETKIQKQETMFILLSNSNNSHNQTIREVLMNICGVEFDSTNKMLHFFSGVQSRTFVIFAEKSFINLDKDLRKILATIKFKPLIYIYWFESVSSNKKLKQNEYEYILINKQKIGVDQKCNNIMDTKQVNSFLIKSITIHKIRAIIESHSIKPNELKTKYLAKKMIYKILLIFYTYNESKYNHLAKYILLSESNNPSINNTTVMELKSPNSYFRLYKRGVPINTLKRIYIFHLMPTYDFVLPNFKEIKIDLQNKLSNNDLGQVKASEIASAISDLFKLIFTDNFEYETVELLMELWDFTANLHENSYEYLPFFSPHLVLHCNIFLGTFIKKSGHFIKEILKTKDVAVALIICFMVVPLCKPGISSEVLTFANSPVSLYANEIATIENYVCKSIISILELPRFSKLFDSLKECKELILLMILSLNSRISTDIQNAIYENTNDTKRLYFPQVTNSMIINYTNNMERVFITHINL</sequence>
<keyword evidence="1" id="KW-1133">Transmembrane helix</keyword>
<dbReference type="EMBL" id="JAWDEY010000002">
    <property type="protein sequence ID" value="KAK6590845.1"/>
    <property type="molecule type" value="Genomic_DNA"/>
</dbReference>
<gene>
    <name evidence="2" type="ORF">RS030_111718</name>
</gene>
<keyword evidence="3" id="KW-1185">Reference proteome</keyword>
<feature type="transmembrane region" description="Helical" evidence="1">
    <location>
        <begin position="424"/>
        <end position="446"/>
    </location>
</feature>
<feature type="transmembrane region" description="Helical" evidence="1">
    <location>
        <begin position="21"/>
        <end position="45"/>
    </location>
</feature>
<evidence type="ECO:0000313" key="3">
    <source>
        <dbReference type="Proteomes" id="UP001311799"/>
    </source>
</evidence>
<feature type="transmembrane region" description="Helical" evidence="1">
    <location>
        <begin position="104"/>
        <end position="131"/>
    </location>
</feature>
<reference evidence="2 3" key="1">
    <citation type="submission" date="2023-10" db="EMBL/GenBank/DDBJ databases">
        <title>Comparative genomics analysis reveals potential genetic determinants of host preference in Cryptosporidium xiaoi.</title>
        <authorList>
            <person name="Xiao L."/>
            <person name="Li J."/>
        </authorList>
    </citation>
    <scope>NUCLEOTIDE SEQUENCE [LARGE SCALE GENOMIC DNA]</scope>
    <source>
        <strain evidence="2 3">52996</strain>
    </source>
</reference>
<keyword evidence="1" id="KW-0472">Membrane</keyword>
<organism evidence="2 3">
    <name type="scientific">Cryptosporidium xiaoi</name>
    <dbReference type="NCBI Taxonomy" id="659607"/>
    <lineage>
        <taxon>Eukaryota</taxon>
        <taxon>Sar</taxon>
        <taxon>Alveolata</taxon>
        <taxon>Apicomplexa</taxon>
        <taxon>Conoidasida</taxon>
        <taxon>Coccidia</taxon>
        <taxon>Eucoccidiorida</taxon>
        <taxon>Eimeriorina</taxon>
        <taxon>Cryptosporidiidae</taxon>
        <taxon>Cryptosporidium</taxon>
    </lineage>
</organism>
<keyword evidence="1" id="KW-0812">Transmembrane</keyword>
<comment type="caution">
    <text evidence="2">The sequence shown here is derived from an EMBL/GenBank/DDBJ whole genome shotgun (WGS) entry which is preliminary data.</text>
</comment>
<proteinExistence type="predicted"/>
<name>A0AAV9Y304_9CRYT</name>
<evidence type="ECO:0000313" key="2">
    <source>
        <dbReference type="EMBL" id="KAK6590845.1"/>
    </source>
</evidence>
<dbReference type="Proteomes" id="UP001311799">
    <property type="component" value="Unassembled WGS sequence"/>
</dbReference>